<keyword evidence="3" id="KW-1133">Transmembrane helix</keyword>
<feature type="compositionally biased region" description="Basic residues" evidence="2">
    <location>
        <begin position="193"/>
        <end position="202"/>
    </location>
</feature>
<accession>A0AAE1VYZ2</accession>
<comment type="caution">
    <text evidence="4">The sequence shown here is derived from an EMBL/GenBank/DDBJ whole genome shotgun (WGS) entry which is preliminary data.</text>
</comment>
<reference evidence="4" key="2">
    <citation type="journal article" date="2024" name="Plant">
        <title>Genomic evolution and insights into agronomic trait innovations of Sesamum species.</title>
        <authorList>
            <person name="Miao H."/>
            <person name="Wang L."/>
            <person name="Qu L."/>
            <person name="Liu H."/>
            <person name="Sun Y."/>
            <person name="Le M."/>
            <person name="Wang Q."/>
            <person name="Wei S."/>
            <person name="Zheng Y."/>
            <person name="Lin W."/>
            <person name="Duan Y."/>
            <person name="Cao H."/>
            <person name="Xiong S."/>
            <person name="Wang X."/>
            <person name="Wei L."/>
            <person name="Li C."/>
            <person name="Ma Q."/>
            <person name="Ju M."/>
            <person name="Zhao R."/>
            <person name="Li G."/>
            <person name="Mu C."/>
            <person name="Tian Q."/>
            <person name="Mei H."/>
            <person name="Zhang T."/>
            <person name="Gao T."/>
            <person name="Zhang H."/>
        </authorList>
    </citation>
    <scope>NUCLEOTIDE SEQUENCE</scope>
    <source>
        <strain evidence="4">K16</strain>
    </source>
</reference>
<dbReference type="EMBL" id="JACGWL010000163">
    <property type="protein sequence ID" value="KAK4384383.1"/>
    <property type="molecule type" value="Genomic_DNA"/>
</dbReference>
<keyword evidence="3" id="KW-0472">Membrane</keyword>
<dbReference type="Proteomes" id="UP001289374">
    <property type="component" value="Unassembled WGS sequence"/>
</dbReference>
<evidence type="ECO:0000256" key="3">
    <source>
        <dbReference type="SAM" id="Phobius"/>
    </source>
</evidence>
<feature type="region of interest" description="Disordered" evidence="2">
    <location>
        <begin position="184"/>
        <end position="211"/>
    </location>
</feature>
<keyword evidence="3" id="KW-0812">Transmembrane</keyword>
<dbReference type="PANTHER" id="PTHR36607:SF20">
    <property type="entry name" value="AMINOTRANSFERASE-LIKE PLANT MOBILE DOMAIN-CONTAINING PROTEIN"/>
    <property type="match status" value="1"/>
</dbReference>
<dbReference type="PANTHER" id="PTHR36607">
    <property type="entry name" value="1,2-DIHYDROXY-3-KETO-5-METHYLTHIOPENTENE DIOXYGENASE 4"/>
    <property type="match status" value="1"/>
</dbReference>
<evidence type="ECO:0008006" key="6">
    <source>
        <dbReference type="Google" id="ProtNLM"/>
    </source>
</evidence>
<gene>
    <name evidence="4" type="ORF">Sango_3066300</name>
</gene>
<reference evidence="4" key="1">
    <citation type="submission" date="2020-06" db="EMBL/GenBank/DDBJ databases">
        <authorList>
            <person name="Li T."/>
            <person name="Hu X."/>
            <person name="Zhang T."/>
            <person name="Song X."/>
            <person name="Zhang H."/>
            <person name="Dai N."/>
            <person name="Sheng W."/>
            <person name="Hou X."/>
            <person name="Wei L."/>
        </authorList>
    </citation>
    <scope>NUCLEOTIDE SEQUENCE</scope>
    <source>
        <strain evidence="4">K16</strain>
        <tissue evidence="4">Leaf</tissue>
    </source>
</reference>
<dbReference type="AlphaFoldDB" id="A0AAE1VYZ2"/>
<evidence type="ECO:0000313" key="5">
    <source>
        <dbReference type="Proteomes" id="UP001289374"/>
    </source>
</evidence>
<keyword evidence="1" id="KW-0175">Coiled coil</keyword>
<proteinExistence type="predicted"/>
<keyword evidence="5" id="KW-1185">Reference proteome</keyword>
<feature type="coiled-coil region" evidence="1">
    <location>
        <begin position="633"/>
        <end position="702"/>
    </location>
</feature>
<evidence type="ECO:0000313" key="4">
    <source>
        <dbReference type="EMBL" id="KAK4384383.1"/>
    </source>
</evidence>
<evidence type="ECO:0000256" key="2">
    <source>
        <dbReference type="SAM" id="MobiDB-lite"/>
    </source>
</evidence>
<sequence>MSLLVTNHQTTSPIYALWAVLSLKVMQSGMAIFVLLENFAIPKDIGSGLRTCLADVEIDCAISKYMMLFMLHCLLMTTIPISSKRFAKHGALLQNILLTSAGEMSILLWDLQELVGLPMTSCLYDEVVPSALELIGVDEKRERFIPRSCKYLLYTYHLLQSVDDNRCSHISIDKWVKFWSKKTTKYHPSPPRKEKKTVRPKSTHNPLGDIATHERWSTAEDALFVKLCIERSLKEEMASLMANGRRVNLAIPVLTSIYKGLNTIATSPKPAELRGPKMTRFFGEGGAKYYEPREARKRIHKAEFVSWACNMLVKAEPFKFVNDGRAEELDHSYFVAIRLSYLTLRRGGRFIIEPYSPHRFWRQFGIIKMYQEPLAWWAKIHGTFFDDNIACLIRSKSIKITLKRKKDEDKQVDGGENDPPYALIPPIVIECDSQAAVVEASKGKCSSHNVADSDSSNKDRHWERQRKEVTPLKATETNASRSSLANFVADLEDEVQFIDVGEESETSHSSTMTPPLGMGLKRKQSSPPAAVSVFKGERFLFNYQKEFLQRLWSGLIVKISNTPVDFLSSIEDDVHLILESMKSFQKFDISKVEESLNMFFAKVRAYDEARSLSFEKLSQSLHEQQLKEVKTRLQDVQVKASEEASEIQSVKDELEHVEEDIAVLKGQRTNLRATLKETKQLNHDTQAKVHEVEKDLAALESTGPLDDAIVQNLESSRANLGILTEDLKSLNPFA</sequence>
<feature type="compositionally biased region" description="Basic and acidic residues" evidence="2">
    <location>
        <begin position="455"/>
        <end position="470"/>
    </location>
</feature>
<evidence type="ECO:0000256" key="1">
    <source>
        <dbReference type="SAM" id="Coils"/>
    </source>
</evidence>
<feature type="region of interest" description="Disordered" evidence="2">
    <location>
        <begin position="446"/>
        <end position="476"/>
    </location>
</feature>
<feature type="region of interest" description="Disordered" evidence="2">
    <location>
        <begin position="501"/>
        <end position="522"/>
    </location>
</feature>
<name>A0AAE1VYZ2_9LAMI</name>
<feature type="transmembrane region" description="Helical" evidence="3">
    <location>
        <begin position="15"/>
        <end position="36"/>
    </location>
</feature>
<protein>
    <recommendedName>
        <fullName evidence="6">Aminotransferase-like plant mobile domain-containing protein</fullName>
    </recommendedName>
</protein>
<organism evidence="4 5">
    <name type="scientific">Sesamum angolense</name>
    <dbReference type="NCBI Taxonomy" id="2727404"/>
    <lineage>
        <taxon>Eukaryota</taxon>
        <taxon>Viridiplantae</taxon>
        <taxon>Streptophyta</taxon>
        <taxon>Embryophyta</taxon>
        <taxon>Tracheophyta</taxon>
        <taxon>Spermatophyta</taxon>
        <taxon>Magnoliopsida</taxon>
        <taxon>eudicotyledons</taxon>
        <taxon>Gunneridae</taxon>
        <taxon>Pentapetalae</taxon>
        <taxon>asterids</taxon>
        <taxon>lamiids</taxon>
        <taxon>Lamiales</taxon>
        <taxon>Pedaliaceae</taxon>
        <taxon>Sesamum</taxon>
    </lineage>
</organism>